<dbReference type="HOGENOM" id="CLU_703865_0_0_3"/>
<dbReference type="SUPFAM" id="SSF53335">
    <property type="entry name" value="S-adenosyl-L-methionine-dependent methyltransferases"/>
    <property type="match status" value="1"/>
</dbReference>
<dbReference type="AlphaFoldDB" id="Q115Q1"/>
<name>Q115Q1_TRIEI</name>
<dbReference type="OrthoDB" id="5430802at2"/>
<dbReference type="STRING" id="203124.Tery_1485"/>
<dbReference type="CDD" id="cd02440">
    <property type="entry name" value="AdoMet_MTases"/>
    <property type="match status" value="1"/>
</dbReference>
<organism evidence="1">
    <name type="scientific">Trichodesmium erythraeum (strain IMS101)</name>
    <dbReference type="NCBI Taxonomy" id="203124"/>
    <lineage>
        <taxon>Bacteria</taxon>
        <taxon>Bacillati</taxon>
        <taxon>Cyanobacteriota</taxon>
        <taxon>Cyanophyceae</taxon>
        <taxon>Oscillatoriophycideae</taxon>
        <taxon>Oscillatoriales</taxon>
        <taxon>Microcoleaceae</taxon>
        <taxon>Trichodesmium</taxon>
    </lineage>
</organism>
<gene>
    <name evidence="1" type="ordered locus">Tery_1485</name>
</gene>
<dbReference type="RefSeq" id="WP_011611149.1">
    <property type="nucleotide sequence ID" value="NC_008312.1"/>
</dbReference>
<dbReference type="eggNOG" id="COG4122">
    <property type="taxonomic scope" value="Bacteria"/>
</dbReference>
<proteinExistence type="predicted"/>
<dbReference type="EMBL" id="CP000393">
    <property type="protein sequence ID" value="ABG50773.1"/>
    <property type="molecule type" value="Genomic_DNA"/>
</dbReference>
<protein>
    <submittedName>
        <fullName evidence="1">Uncharacterized protein</fullName>
    </submittedName>
</protein>
<dbReference type="Gene3D" id="3.40.50.150">
    <property type="entry name" value="Vaccinia Virus protein VP39"/>
    <property type="match status" value="1"/>
</dbReference>
<sequence length="392" mass="45558">MLPDQNSQSVQMFVQTYDRNLGEIYDELFWGYEIKYIKEQIDNEDIINISGWVLGKKCPIVAVEVASLRHVVKKVSVNESYPDIVKFYTETSQGAEIGFNIDFIADKLPPKFNWLIQAVFADETRIPIGCIQSYQEKSLNVRKTPLITKKAIEFLEKFFQEKPHAKVLEFGSGASTIWLSKLTQNLTSIEHDARWFQEVKNQIQLQKNCHPVDIQLLARPYHKICEKFAEESFDLIIVDGRDRMKCFEASIKLLKPGGILMLDDAQRGKYKQAQDLLQDWQLTKTVSNPRHTYWWEKPFEQRTVIGKSQSISNQRPISQKIKENVVIAGVSIVKDEEDIIYYNLAGNYREGIKHFVMLDHMSSDGTRDEIRRFADDYPEAMVYTNFLKSDYT</sequence>
<evidence type="ECO:0000313" key="1">
    <source>
        <dbReference type="EMBL" id="ABG50773.1"/>
    </source>
</evidence>
<dbReference type="Pfam" id="PF13578">
    <property type="entry name" value="Methyltransf_24"/>
    <property type="match status" value="1"/>
</dbReference>
<dbReference type="KEGG" id="ter:Tery_1485"/>
<reference evidence="1" key="1">
    <citation type="submission" date="2006-06" db="EMBL/GenBank/DDBJ databases">
        <title>Complete sequence of Trichodesmium erythraeum IMS101.</title>
        <authorList>
            <consortium name="US DOE Joint Genome Institute"/>
            <person name="Copeland A."/>
            <person name="Lucas S."/>
            <person name="Lapidus A."/>
            <person name="Barry K."/>
            <person name="Detter J.C."/>
            <person name="Glavina del Rio T."/>
            <person name="Hammon N."/>
            <person name="Israni S."/>
            <person name="Dalin E."/>
            <person name="Tice H."/>
            <person name="Pitluck S."/>
            <person name="Kiss H."/>
            <person name="Munk A.C."/>
            <person name="Brettin T."/>
            <person name="Bruce D."/>
            <person name="Han C."/>
            <person name="Tapia R."/>
            <person name="Gilna P."/>
            <person name="Schmutz J."/>
            <person name="Larimer F."/>
            <person name="Land M."/>
            <person name="Hauser L."/>
            <person name="Kyrpides N."/>
            <person name="Kim E."/>
            <person name="Richardson P."/>
        </authorList>
    </citation>
    <scope>NUCLEOTIDE SEQUENCE [LARGE SCALE GENOMIC DNA]</scope>
    <source>
        <strain evidence="1">IMS101</strain>
    </source>
</reference>
<accession>Q115Q1</accession>
<dbReference type="InterPro" id="IPR029063">
    <property type="entry name" value="SAM-dependent_MTases_sf"/>
</dbReference>